<name>A0A0D8XZ05_DICVI</name>
<comment type="catalytic activity">
    <reaction evidence="1 10">
        <text>ATP-dependent breakage, passage and rejoining of double-stranded DNA.</text>
        <dbReference type="EC" id="5.6.2.2"/>
    </reaction>
</comment>
<dbReference type="GO" id="GO:0003677">
    <property type="term" value="F:DNA binding"/>
    <property type="evidence" value="ECO:0007669"/>
    <property type="project" value="UniProtKB-UniRule"/>
</dbReference>
<dbReference type="PANTHER" id="PTHR10848:SF0">
    <property type="entry name" value="MEIOTIC RECOMBINATION PROTEIN SPO11"/>
    <property type="match status" value="1"/>
</dbReference>
<reference evidence="13 14" key="1">
    <citation type="submission" date="2013-11" db="EMBL/GenBank/DDBJ databases">
        <title>Draft genome of the bovine lungworm Dictyocaulus viviparus.</title>
        <authorList>
            <person name="Mitreva M."/>
        </authorList>
    </citation>
    <scope>NUCLEOTIDE SEQUENCE [LARGE SCALE GENOMIC DNA]</scope>
    <source>
        <strain evidence="13 14">HannoverDv2000</strain>
    </source>
</reference>
<dbReference type="GO" id="GO:0007131">
    <property type="term" value="P:reciprocal meiotic recombination"/>
    <property type="evidence" value="ECO:0007669"/>
    <property type="project" value="TreeGrafter"/>
</dbReference>
<evidence type="ECO:0000259" key="12">
    <source>
        <dbReference type="Pfam" id="PF21180"/>
    </source>
</evidence>
<evidence type="ECO:0000256" key="1">
    <source>
        <dbReference type="ARBA" id="ARBA00000185"/>
    </source>
</evidence>
<keyword evidence="5" id="KW-0479">Metal-binding</keyword>
<keyword evidence="7 10" id="KW-0799">Topoisomerase</keyword>
<dbReference type="InterPro" id="IPR002815">
    <property type="entry name" value="Spo11/TopoVI_A"/>
</dbReference>
<feature type="domain" description="Spo11/DNA topoisomerase VI subunit A N-terminal" evidence="11">
    <location>
        <begin position="69"/>
        <end position="129"/>
    </location>
</feature>
<dbReference type="PRINTS" id="PR01550">
    <property type="entry name" value="TOP6AFAMILY"/>
</dbReference>
<evidence type="ECO:0000256" key="4">
    <source>
        <dbReference type="ARBA" id="ARBA00012895"/>
    </source>
</evidence>
<dbReference type="InterPro" id="IPR036078">
    <property type="entry name" value="Spo11/TopoVI_A_sf"/>
</dbReference>
<organism evidence="13 14">
    <name type="scientific">Dictyocaulus viviparus</name>
    <name type="common">Bovine lungworm</name>
    <dbReference type="NCBI Taxonomy" id="29172"/>
    <lineage>
        <taxon>Eukaryota</taxon>
        <taxon>Metazoa</taxon>
        <taxon>Ecdysozoa</taxon>
        <taxon>Nematoda</taxon>
        <taxon>Chromadorea</taxon>
        <taxon>Rhabditida</taxon>
        <taxon>Rhabditina</taxon>
        <taxon>Rhabditomorpha</taxon>
        <taxon>Strongyloidea</taxon>
        <taxon>Metastrongylidae</taxon>
        <taxon>Dictyocaulus</taxon>
    </lineage>
</organism>
<keyword evidence="6" id="KW-0460">Magnesium</keyword>
<evidence type="ECO:0000256" key="9">
    <source>
        <dbReference type="ARBA" id="ARBA00023235"/>
    </source>
</evidence>
<accession>A0A0D8XZ05</accession>
<dbReference type="EMBL" id="KN716221">
    <property type="protein sequence ID" value="KJH49878.1"/>
    <property type="molecule type" value="Genomic_DNA"/>
</dbReference>
<sequence length="389" mass="45106">MLWSNAINMETEGRDSSSRKSTVLCKIEFVCLNLVWQLLRTPPPTRLVLKAVEDDAQKQIMVLSRQGIRLAYMIQCLAQIYKLVTYDQQSTKRDLYYEQKKLYKKQSNLDRTISSICELLDEPRVSLNIISSSKGLLFGDLVFMTKEEKMIDCRSQPVLISESLKGLRIISDVQFILVVEKDAIFQKLINEGYFQCFPKTLLVTGRGYPDICTRKILQWIVDELAVPIYGLFDSDPHGIEIMLTYKYGSNSYYTEDHRSYVRQIQWLGFKPSDISLLPIMSHHFLKLCNSDFMKIRRIRRRAQGLREYNVVEELSILKVVMCLDVLRLLRTKLELEAVSTIAPQFIIRIYLKPRLARLLGPSCGLIPSSVYKKESHESANDRKFSYVEA</sequence>
<dbReference type="OrthoDB" id="5377392at2759"/>
<reference evidence="14" key="2">
    <citation type="journal article" date="2016" name="Sci. Rep.">
        <title>Dictyocaulus viviparus genome, variome and transcriptome elucidate lungworm biology and support future intervention.</title>
        <authorList>
            <person name="McNulty S.N."/>
            <person name="Strube C."/>
            <person name="Rosa B.A."/>
            <person name="Martin J.C."/>
            <person name="Tyagi R."/>
            <person name="Choi Y.J."/>
            <person name="Wang Q."/>
            <person name="Hallsworth Pepin K."/>
            <person name="Zhang X."/>
            <person name="Ozersky P."/>
            <person name="Wilson R.K."/>
            <person name="Sternberg P.W."/>
            <person name="Gasser R.B."/>
            <person name="Mitreva M."/>
        </authorList>
    </citation>
    <scope>NUCLEOTIDE SEQUENCE [LARGE SCALE GENOMIC DNA]</scope>
    <source>
        <strain evidence="14">HannoverDv2000</strain>
    </source>
</reference>
<keyword evidence="14" id="KW-1185">Reference proteome</keyword>
<dbReference type="GO" id="GO:0042138">
    <property type="term" value="P:meiotic DNA double-strand break formation"/>
    <property type="evidence" value="ECO:0007669"/>
    <property type="project" value="TreeGrafter"/>
</dbReference>
<dbReference type="GO" id="GO:0046872">
    <property type="term" value="F:metal ion binding"/>
    <property type="evidence" value="ECO:0007669"/>
    <property type="project" value="UniProtKB-KW"/>
</dbReference>
<evidence type="ECO:0000256" key="5">
    <source>
        <dbReference type="ARBA" id="ARBA00022723"/>
    </source>
</evidence>
<dbReference type="Pfam" id="PF21180">
    <property type="entry name" value="TOP6A-Spo11_Toprim"/>
    <property type="match status" value="1"/>
</dbReference>
<feature type="active site" description="O-(5'-phospho-DNA)-tyrosine intermediate" evidence="10">
    <location>
        <position position="97"/>
    </location>
</feature>
<dbReference type="Pfam" id="PF04406">
    <property type="entry name" value="TP6A_N"/>
    <property type="match status" value="1"/>
</dbReference>
<comment type="cofactor">
    <cofactor evidence="2">
        <name>Mg(2+)</name>
        <dbReference type="ChEBI" id="CHEBI:18420"/>
    </cofactor>
</comment>
<evidence type="ECO:0000259" key="11">
    <source>
        <dbReference type="Pfam" id="PF04406"/>
    </source>
</evidence>
<evidence type="ECO:0000313" key="14">
    <source>
        <dbReference type="Proteomes" id="UP000053766"/>
    </source>
</evidence>
<dbReference type="GO" id="GO:0005524">
    <property type="term" value="F:ATP binding"/>
    <property type="evidence" value="ECO:0007669"/>
    <property type="project" value="InterPro"/>
</dbReference>
<feature type="domain" description="Topoisomerase 6 subunit A/Spo11 TOPRIM" evidence="12">
    <location>
        <begin position="175"/>
        <end position="354"/>
    </location>
</feature>
<evidence type="ECO:0000256" key="6">
    <source>
        <dbReference type="ARBA" id="ARBA00022842"/>
    </source>
</evidence>
<dbReference type="PANTHER" id="PTHR10848">
    <property type="entry name" value="MEIOTIC RECOMBINATION PROTEIN SPO11"/>
    <property type="match status" value="1"/>
</dbReference>
<protein>
    <recommendedName>
        <fullName evidence="4">DNA topoisomerase (ATP-hydrolyzing)</fullName>
        <ecNumber evidence="4">5.6.2.2</ecNumber>
    </recommendedName>
</protein>
<dbReference type="AlphaFoldDB" id="A0A0D8XZ05"/>
<evidence type="ECO:0000256" key="8">
    <source>
        <dbReference type="ARBA" id="ARBA00023125"/>
    </source>
</evidence>
<dbReference type="Gene3D" id="3.40.1360.10">
    <property type="match status" value="1"/>
</dbReference>
<gene>
    <name evidence="13" type="ORF">DICVIV_03989</name>
</gene>
<dbReference type="STRING" id="29172.A0A0D8XZ05"/>
<dbReference type="InterPro" id="IPR036388">
    <property type="entry name" value="WH-like_DNA-bd_sf"/>
</dbReference>
<evidence type="ECO:0000256" key="10">
    <source>
        <dbReference type="PROSITE-ProRule" id="PRU01385"/>
    </source>
</evidence>
<dbReference type="GO" id="GO:0000228">
    <property type="term" value="C:nuclear chromosome"/>
    <property type="evidence" value="ECO:0007669"/>
    <property type="project" value="TreeGrafter"/>
</dbReference>
<dbReference type="InterPro" id="IPR013049">
    <property type="entry name" value="Spo11/TopoVI_A_N"/>
</dbReference>
<proteinExistence type="inferred from homology"/>
<dbReference type="EC" id="5.6.2.2" evidence="4"/>
<dbReference type="GO" id="GO:0003918">
    <property type="term" value="F:DNA topoisomerase type II (double strand cut, ATP-hydrolyzing) activity"/>
    <property type="evidence" value="ECO:0007669"/>
    <property type="project" value="UniProtKB-UniRule"/>
</dbReference>
<dbReference type="CDD" id="cd00223">
    <property type="entry name" value="TOPRIM_TopoIIB_SPO"/>
    <property type="match status" value="1"/>
</dbReference>
<dbReference type="GO" id="GO:0000706">
    <property type="term" value="P:meiotic DNA double-strand break processing"/>
    <property type="evidence" value="ECO:0007669"/>
    <property type="project" value="TreeGrafter"/>
</dbReference>
<dbReference type="PROSITE" id="PS52041">
    <property type="entry name" value="TOPO_IIB"/>
    <property type="match status" value="1"/>
</dbReference>
<keyword evidence="8 10" id="KW-0238">DNA-binding</keyword>
<dbReference type="Gene3D" id="1.10.10.10">
    <property type="entry name" value="Winged helix-like DNA-binding domain superfamily/Winged helix DNA-binding domain"/>
    <property type="match status" value="1"/>
</dbReference>
<evidence type="ECO:0000313" key="13">
    <source>
        <dbReference type="EMBL" id="KJH49878.1"/>
    </source>
</evidence>
<dbReference type="InterPro" id="IPR034136">
    <property type="entry name" value="TOPRIM_Topo6A/Spo11"/>
</dbReference>
<evidence type="ECO:0000256" key="3">
    <source>
        <dbReference type="ARBA" id="ARBA00006559"/>
    </source>
</evidence>
<evidence type="ECO:0000256" key="7">
    <source>
        <dbReference type="ARBA" id="ARBA00023029"/>
    </source>
</evidence>
<evidence type="ECO:0000256" key="2">
    <source>
        <dbReference type="ARBA" id="ARBA00001946"/>
    </source>
</evidence>
<dbReference type="SUPFAM" id="SSF56726">
    <property type="entry name" value="DNA topoisomerase IV, alpha subunit"/>
    <property type="match status" value="1"/>
</dbReference>
<comment type="similarity">
    <text evidence="3 10">Belongs to the TOP6A family.</text>
</comment>
<dbReference type="Proteomes" id="UP000053766">
    <property type="component" value="Unassembled WGS sequence"/>
</dbReference>
<keyword evidence="9 10" id="KW-0413">Isomerase</keyword>